<dbReference type="EMBL" id="JAGRRH010000001">
    <property type="protein sequence ID" value="KAG7374215.1"/>
    <property type="molecule type" value="Genomic_DNA"/>
</dbReference>
<name>A0A9K3Q8P9_9STRA</name>
<gene>
    <name evidence="1" type="ORF">IV203_013310</name>
</gene>
<sequence length="138" mass="15534">MYGLPQASRISNDYLRPFLEPAGYHPTEHTPGLWRQRTRALASSLVVDDFAVKLGWYTLLQPYALDYQARTCDISMPGRQLSPARRHVKRIQEIVGVFLFTPEPSIRPCSPLSAPFPPNGPNTSYTLTAIIKFPNYAA</sequence>
<dbReference type="OrthoDB" id="47410at2759"/>
<evidence type="ECO:0000313" key="1">
    <source>
        <dbReference type="EMBL" id="KAG7374215.1"/>
    </source>
</evidence>
<reference evidence="1" key="2">
    <citation type="submission" date="2021-04" db="EMBL/GenBank/DDBJ databases">
        <authorList>
            <person name="Podell S."/>
        </authorList>
    </citation>
    <scope>NUCLEOTIDE SEQUENCE</scope>
    <source>
        <strain evidence="1">Hildebrandi</strain>
    </source>
</reference>
<accession>A0A9K3Q8P9</accession>
<organism evidence="1 2">
    <name type="scientific">Nitzschia inconspicua</name>
    <dbReference type="NCBI Taxonomy" id="303405"/>
    <lineage>
        <taxon>Eukaryota</taxon>
        <taxon>Sar</taxon>
        <taxon>Stramenopiles</taxon>
        <taxon>Ochrophyta</taxon>
        <taxon>Bacillariophyta</taxon>
        <taxon>Bacillariophyceae</taxon>
        <taxon>Bacillariophycidae</taxon>
        <taxon>Bacillariales</taxon>
        <taxon>Bacillariaceae</taxon>
        <taxon>Nitzschia</taxon>
    </lineage>
</organism>
<dbReference type="Proteomes" id="UP000693970">
    <property type="component" value="Unassembled WGS sequence"/>
</dbReference>
<keyword evidence="2" id="KW-1185">Reference proteome</keyword>
<reference evidence="1" key="1">
    <citation type="journal article" date="2021" name="Sci. Rep.">
        <title>Diploid genomic architecture of Nitzschia inconspicua, an elite biomass production diatom.</title>
        <authorList>
            <person name="Oliver A."/>
            <person name="Podell S."/>
            <person name="Pinowska A."/>
            <person name="Traller J.C."/>
            <person name="Smith S.R."/>
            <person name="McClure R."/>
            <person name="Beliaev A."/>
            <person name="Bohutskyi P."/>
            <person name="Hill E.A."/>
            <person name="Rabines A."/>
            <person name="Zheng H."/>
            <person name="Allen L.Z."/>
            <person name="Kuo A."/>
            <person name="Grigoriev I.V."/>
            <person name="Allen A.E."/>
            <person name="Hazlebeck D."/>
            <person name="Allen E.E."/>
        </authorList>
    </citation>
    <scope>NUCLEOTIDE SEQUENCE</scope>
    <source>
        <strain evidence="1">Hildebrandi</strain>
    </source>
</reference>
<proteinExistence type="predicted"/>
<comment type="caution">
    <text evidence="1">The sequence shown here is derived from an EMBL/GenBank/DDBJ whole genome shotgun (WGS) entry which is preliminary data.</text>
</comment>
<dbReference type="AlphaFoldDB" id="A0A9K3Q8P9"/>
<evidence type="ECO:0000313" key="2">
    <source>
        <dbReference type="Proteomes" id="UP000693970"/>
    </source>
</evidence>
<protein>
    <submittedName>
        <fullName evidence="1">Uncharacterized protein</fullName>
    </submittedName>
</protein>